<keyword evidence="3" id="KW-1185">Reference proteome</keyword>
<dbReference type="RefSeq" id="WP_220207014.1">
    <property type="nucleotide sequence ID" value="NZ_BNJK01000001.1"/>
</dbReference>
<feature type="compositionally biased region" description="Basic and acidic residues" evidence="1">
    <location>
        <begin position="287"/>
        <end position="299"/>
    </location>
</feature>
<feature type="compositionally biased region" description="Polar residues" evidence="1">
    <location>
        <begin position="107"/>
        <end position="116"/>
    </location>
</feature>
<feature type="region of interest" description="Disordered" evidence="1">
    <location>
        <begin position="49"/>
        <end position="141"/>
    </location>
</feature>
<dbReference type="AlphaFoldDB" id="A0A8J3N2W5"/>
<evidence type="ECO:0000313" key="3">
    <source>
        <dbReference type="Proteomes" id="UP000597444"/>
    </source>
</evidence>
<evidence type="ECO:0000313" key="2">
    <source>
        <dbReference type="EMBL" id="GHO96382.1"/>
    </source>
</evidence>
<reference evidence="2" key="1">
    <citation type="submission" date="2020-10" db="EMBL/GenBank/DDBJ databases">
        <title>Taxonomic study of unclassified bacteria belonging to the class Ktedonobacteria.</title>
        <authorList>
            <person name="Yabe S."/>
            <person name="Wang C.M."/>
            <person name="Zheng Y."/>
            <person name="Sakai Y."/>
            <person name="Cavaletti L."/>
            <person name="Monciardini P."/>
            <person name="Donadio S."/>
        </authorList>
    </citation>
    <scope>NUCLEOTIDE SEQUENCE</scope>
    <source>
        <strain evidence="2">ID150040</strain>
    </source>
</reference>
<dbReference type="Proteomes" id="UP000597444">
    <property type="component" value="Unassembled WGS sequence"/>
</dbReference>
<feature type="compositionally biased region" description="Low complexity" evidence="1">
    <location>
        <begin position="80"/>
        <end position="90"/>
    </location>
</feature>
<comment type="caution">
    <text evidence="2">The sequence shown here is derived from an EMBL/GenBank/DDBJ whole genome shotgun (WGS) entry which is preliminary data.</text>
</comment>
<evidence type="ECO:0000256" key="1">
    <source>
        <dbReference type="SAM" id="MobiDB-lite"/>
    </source>
</evidence>
<proteinExistence type="predicted"/>
<accession>A0A8J3N2W5</accession>
<feature type="compositionally biased region" description="Basic and acidic residues" evidence="1">
    <location>
        <begin position="231"/>
        <end position="262"/>
    </location>
</feature>
<feature type="region of interest" description="Disordered" evidence="1">
    <location>
        <begin position="231"/>
        <end position="305"/>
    </location>
</feature>
<organism evidence="2 3">
    <name type="scientific">Reticulibacter mediterranei</name>
    <dbReference type="NCBI Taxonomy" id="2778369"/>
    <lineage>
        <taxon>Bacteria</taxon>
        <taxon>Bacillati</taxon>
        <taxon>Chloroflexota</taxon>
        <taxon>Ktedonobacteria</taxon>
        <taxon>Ktedonobacterales</taxon>
        <taxon>Reticulibacteraceae</taxon>
        <taxon>Reticulibacter</taxon>
    </lineage>
</organism>
<sequence>MPFGMMLAARLARGAFSVGESGGIEGGIFSSQKSGKSFDVVRSTLVSDQPADPLDVSKSGFNATKGLSGKDTILSKSDSESVFGSESSSELFNRKSPSDHSLLGETGSITSRSSDGSIKATGETDSNDSKEDSKTSDKIKSKNSTWKRLMKGVSEYYYPTKFDGRILAMRGVDNGLGQQSNSIDAATTRVIRGDSSTSMNDFTDRPLNNQQNSIMSDMLMMHLFAKSQQKAREAENRELANTDNFNKEFNRRMDEEAAKLRENVSANTNATRHSESSRASDVTGHSESSRDSGKQDLTRRRGANR</sequence>
<gene>
    <name evidence="2" type="ORF">KSF_064300</name>
</gene>
<dbReference type="EMBL" id="BNJK01000001">
    <property type="protein sequence ID" value="GHO96382.1"/>
    <property type="molecule type" value="Genomic_DNA"/>
</dbReference>
<feature type="compositionally biased region" description="Basic and acidic residues" evidence="1">
    <location>
        <begin position="127"/>
        <end position="140"/>
    </location>
</feature>
<name>A0A8J3N2W5_9CHLR</name>
<protein>
    <submittedName>
        <fullName evidence="2">Uncharacterized protein</fullName>
    </submittedName>
</protein>